<feature type="domain" description="DUF202" evidence="8">
    <location>
        <begin position="119"/>
        <end position="191"/>
    </location>
</feature>
<evidence type="ECO:0000256" key="1">
    <source>
        <dbReference type="ARBA" id="ARBA00004651"/>
    </source>
</evidence>
<reference evidence="9 10" key="1">
    <citation type="submission" date="2016-07" db="EMBL/GenBank/DDBJ databases">
        <title>Pervasive Adenine N6-methylation of Active Genes in Fungi.</title>
        <authorList>
            <consortium name="DOE Joint Genome Institute"/>
            <person name="Mondo S.J."/>
            <person name="Dannebaum R.O."/>
            <person name="Kuo R.C."/>
            <person name="Labutti K."/>
            <person name="Haridas S."/>
            <person name="Kuo A."/>
            <person name="Salamov A."/>
            <person name="Ahrendt S.R."/>
            <person name="Lipzen A."/>
            <person name="Sullivan W."/>
            <person name="Andreopoulos W.B."/>
            <person name="Clum A."/>
            <person name="Lindquist E."/>
            <person name="Daum C."/>
            <person name="Ramamoorthy G.K."/>
            <person name="Gryganskyi A."/>
            <person name="Culley D."/>
            <person name="Magnuson J.K."/>
            <person name="James T.Y."/>
            <person name="O'Malley M.A."/>
            <person name="Stajich J.E."/>
            <person name="Spatafora J.W."/>
            <person name="Visel A."/>
            <person name="Grigoriev I.V."/>
        </authorList>
    </citation>
    <scope>NUCLEOTIDE SEQUENCE [LARGE SCALE GENOMIC DNA]</scope>
    <source>
        <strain evidence="9 10">NRRL 2496</strain>
    </source>
</reference>
<feature type="compositionally biased region" description="Low complexity" evidence="6">
    <location>
        <begin position="16"/>
        <end position="31"/>
    </location>
</feature>
<feature type="compositionally biased region" description="Basic and acidic residues" evidence="6">
    <location>
        <begin position="53"/>
        <end position="62"/>
    </location>
</feature>
<evidence type="ECO:0000313" key="9">
    <source>
        <dbReference type="EMBL" id="ORZ00710.1"/>
    </source>
</evidence>
<sequence length="228" mass="25536">MSEARQLLSSDAKVNYSSTLFSTSPSSFYTPHDTPALRPQRDDTPFPSNGNDASRRQDHTQEETDDQEDHSGARSPTIKGTGGCSCACGNRRRWFERMSDWIDQHSASLYLENTGSVARDHLANERTFLAWLRTSLSTISVGVGITQLFRLDRAVEHDPTLRTLGKPVGLLFIIMAMLFLVFAFVRYFHSQTTMTKGYFPATRGTVLFTAILSLLSLAALFLAVYIKR</sequence>
<evidence type="ECO:0000256" key="4">
    <source>
        <dbReference type="ARBA" id="ARBA00022989"/>
    </source>
</evidence>
<evidence type="ECO:0000256" key="5">
    <source>
        <dbReference type="ARBA" id="ARBA00023136"/>
    </source>
</evidence>
<dbReference type="EMBL" id="MCGN01000002">
    <property type="protein sequence ID" value="ORZ00710.1"/>
    <property type="molecule type" value="Genomic_DNA"/>
</dbReference>
<evidence type="ECO:0000313" key="10">
    <source>
        <dbReference type="Proteomes" id="UP000242180"/>
    </source>
</evidence>
<dbReference type="OrthoDB" id="199599at2759"/>
<dbReference type="InterPro" id="IPR052053">
    <property type="entry name" value="IM_YidH-like"/>
</dbReference>
<dbReference type="GO" id="GO:0005886">
    <property type="term" value="C:plasma membrane"/>
    <property type="evidence" value="ECO:0007669"/>
    <property type="project" value="UniProtKB-SubCell"/>
</dbReference>
<dbReference type="Pfam" id="PF02656">
    <property type="entry name" value="DUF202"/>
    <property type="match status" value="1"/>
</dbReference>
<comment type="caution">
    <text evidence="9">The sequence shown here is derived from an EMBL/GenBank/DDBJ whole genome shotgun (WGS) entry which is preliminary data.</text>
</comment>
<name>A0A1X2HMV3_SYNRA</name>
<evidence type="ECO:0000256" key="7">
    <source>
        <dbReference type="SAM" id="Phobius"/>
    </source>
</evidence>
<evidence type="ECO:0000256" key="2">
    <source>
        <dbReference type="ARBA" id="ARBA00022475"/>
    </source>
</evidence>
<feature type="transmembrane region" description="Helical" evidence="7">
    <location>
        <begin position="206"/>
        <end position="226"/>
    </location>
</feature>
<dbReference type="PANTHER" id="PTHR34187:SF2">
    <property type="entry name" value="DUF202 DOMAIN-CONTAINING PROTEIN"/>
    <property type="match status" value="1"/>
</dbReference>
<dbReference type="AlphaFoldDB" id="A0A1X2HMV3"/>
<keyword evidence="10" id="KW-1185">Reference proteome</keyword>
<feature type="transmembrane region" description="Helical" evidence="7">
    <location>
        <begin position="168"/>
        <end position="185"/>
    </location>
</feature>
<dbReference type="OMA" id="DINQSCE"/>
<evidence type="ECO:0000259" key="8">
    <source>
        <dbReference type="Pfam" id="PF02656"/>
    </source>
</evidence>
<dbReference type="InParanoid" id="A0A1X2HMV3"/>
<comment type="subcellular location">
    <subcellularLocation>
        <location evidence="1">Cell membrane</location>
        <topology evidence="1">Multi-pass membrane protein</topology>
    </subcellularLocation>
</comment>
<accession>A0A1X2HMV3</accession>
<dbReference type="Proteomes" id="UP000242180">
    <property type="component" value="Unassembled WGS sequence"/>
</dbReference>
<keyword evidence="4 7" id="KW-1133">Transmembrane helix</keyword>
<evidence type="ECO:0000256" key="6">
    <source>
        <dbReference type="SAM" id="MobiDB-lite"/>
    </source>
</evidence>
<gene>
    <name evidence="9" type="ORF">BCR43DRAFT_485671</name>
</gene>
<feature type="region of interest" description="Disordered" evidence="6">
    <location>
        <begin position="1"/>
        <end position="84"/>
    </location>
</feature>
<dbReference type="InterPro" id="IPR003807">
    <property type="entry name" value="DUF202"/>
</dbReference>
<keyword evidence="5 7" id="KW-0472">Membrane</keyword>
<keyword evidence="2" id="KW-1003">Cell membrane</keyword>
<keyword evidence="3 7" id="KW-0812">Transmembrane</keyword>
<protein>
    <recommendedName>
        <fullName evidence="8">DUF202 domain-containing protein</fullName>
    </recommendedName>
</protein>
<dbReference type="PANTHER" id="PTHR34187">
    <property type="entry name" value="FGR18P"/>
    <property type="match status" value="1"/>
</dbReference>
<organism evidence="9 10">
    <name type="scientific">Syncephalastrum racemosum</name>
    <name type="common">Filamentous fungus</name>
    <dbReference type="NCBI Taxonomy" id="13706"/>
    <lineage>
        <taxon>Eukaryota</taxon>
        <taxon>Fungi</taxon>
        <taxon>Fungi incertae sedis</taxon>
        <taxon>Mucoromycota</taxon>
        <taxon>Mucoromycotina</taxon>
        <taxon>Mucoromycetes</taxon>
        <taxon>Mucorales</taxon>
        <taxon>Syncephalastraceae</taxon>
        <taxon>Syncephalastrum</taxon>
    </lineage>
</organism>
<evidence type="ECO:0000256" key="3">
    <source>
        <dbReference type="ARBA" id="ARBA00022692"/>
    </source>
</evidence>
<proteinExistence type="predicted"/>